<evidence type="ECO:0000259" key="16">
    <source>
        <dbReference type="Pfam" id="PF00675"/>
    </source>
</evidence>
<dbReference type="Pfam" id="PF05193">
    <property type="entry name" value="Peptidase_M16_C"/>
    <property type="match status" value="1"/>
</dbReference>
<dbReference type="FunFam" id="3.30.830.10:FF:000002">
    <property type="entry name" value="Mitochondrial-processing peptidase subunit beta"/>
    <property type="match status" value="1"/>
</dbReference>
<keyword evidence="11" id="KW-0809">Transit peptide</keyword>
<dbReference type="Proteomes" id="UP000291343">
    <property type="component" value="Unassembled WGS sequence"/>
</dbReference>
<dbReference type="PANTHER" id="PTHR11851">
    <property type="entry name" value="METALLOPROTEASE"/>
    <property type="match status" value="1"/>
</dbReference>
<evidence type="ECO:0000256" key="2">
    <source>
        <dbReference type="ARBA" id="ARBA00001947"/>
    </source>
</evidence>
<evidence type="ECO:0000256" key="10">
    <source>
        <dbReference type="ARBA" id="ARBA00022833"/>
    </source>
</evidence>
<dbReference type="InterPro" id="IPR050361">
    <property type="entry name" value="MPP/UQCRC_Complex"/>
</dbReference>
<evidence type="ECO:0000256" key="8">
    <source>
        <dbReference type="ARBA" id="ARBA00022723"/>
    </source>
</evidence>
<dbReference type="InterPro" id="IPR011765">
    <property type="entry name" value="Pept_M16_N"/>
</dbReference>
<dbReference type="GO" id="GO:0005759">
    <property type="term" value="C:mitochondrial matrix"/>
    <property type="evidence" value="ECO:0007669"/>
    <property type="project" value="UniProtKB-ARBA"/>
</dbReference>
<evidence type="ECO:0000256" key="13">
    <source>
        <dbReference type="ARBA" id="ARBA00023128"/>
    </source>
</evidence>
<dbReference type="Gene3D" id="3.30.830.10">
    <property type="entry name" value="Metalloenzyme, LuxS/M16 peptidase-like"/>
    <property type="match status" value="2"/>
</dbReference>
<keyword evidence="7" id="KW-0645">Protease</keyword>
<reference evidence="18 19" key="1">
    <citation type="journal article" date="2017" name="Gigascience">
        <title>Genome sequence of the small brown planthopper, Laodelphax striatellus.</title>
        <authorList>
            <person name="Zhu J."/>
            <person name="Jiang F."/>
            <person name="Wang X."/>
            <person name="Yang P."/>
            <person name="Bao Y."/>
            <person name="Zhao W."/>
            <person name="Wang W."/>
            <person name="Lu H."/>
            <person name="Wang Q."/>
            <person name="Cui N."/>
            <person name="Li J."/>
            <person name="Chen X."/>
            <person name="Luo L."/>
            <person name="Yu J."/>
            <person name="Kang L."/>
            <person name="Cui F."/>
        </authorList>
    </citation>
    <scope>NUCLEOTIDE SEQUENCE [LARGE SCALE GENOMIC DNA]</scope>
    <source>
        <strain evidence="18">Lst14</strain>
    </source>
</reference>
<dbReference type="InterPro" id="IPR001431">
    <property type="entry name" value="Pept_M16_Zn_BS"/>
</dbReference>
<keyword evidence="12" id="KW-0482">Metalloprotease</keyword>
<accession>A0A482WG73</accession>
<comment type="subcellular location">
    <subcellularLocation>
        <location evidence="3">Mitochondrion</location>
    </subcellularLocation>
</comment>
<dbReference type="FunCoup" id="A0A482WG73">
    <property type="interactions" value="2189"/>
</dbReference>
<dbReference type="InterPro" id="IPR011249">
    <property type="entry name" value="Metalloenz_LuxS/M16"/>
</dbReference>
<comment type="catalytic activity">
    <reaction evidence="1">
        <text>Release of N-terminal transit peptides from precursor proteins imported into the mitochondrion, typically with Arg in position P2.</text>
        <dbReference type="EC" id="3.4.24.64"/>
    </reaction>
</comment>
<evidence type="ECO:0000256" key="3">
    <source>
        <dbReference type="ARBA" id="ARBA00004173"/>
    </source>
</evidence>
<dbReference type="InterPro" id="IPR007863">
    <property type="entry name" value="Peptidase_M16_C"/>
</dbReference>
<evidence type="ECO:0000256" key="9">
    <source>
        <dbReference type="ARBA" id="ARBA00022801"/>
    </source>
</evidence>
<dbReference type="GO" id="GO:0046872">
    <property type="term" value="F:metal ion binding"/>
    <property type="evidence" value="ECO:0007669"/>
    <property type="project" value="UniProtKB-KW"/>
</dbReference>
<evidence type="ECO:0000256" key="6">
    <source>
        <dbReference type="ARBA" id="ARBA00020510"/>
    </source>
</evidence>
<dbReference type="GO" id="GO:0004222">
    <property type="term" value="F:metalloendopeptidase activity"/>
    <property type="evidence" value="ECO:0007669"/>
    <property type="project" value="UniProtKB-EC"/>
</dbReference>
<dbReference type="SUPFAM" id="SSF63411">
    <property type="entry name" value="LuxS/MPP-like metallohydrolase"/>
    <property type="match status" value="2"/>
</dbReference>
<evidence type="ECO:0000256" key="1">
    <source>
        <dbReference type="ARBA" id="ARBA00001098"/>
    </source>
</evidence>
<name>A0A482WG73_LAOST</name>
<dbReference type="Pfam" id="PF00675">
    <property type="entry name" value="Peptidase_M16"/>
    <property type="match status" value="1"/>
</dbReference>
<feature type="domain" description="Peptidase M16 N-terminal" evidence="16">
    <location>
        <begin position="92"/>
        <end position="238"/>
    </location>
</feature>
<evidence type="ECO:0000313" key="19">
    <source>
        <dbReference type="Proteomes" id="UP000291343"/>
    </source>
</evidence>
<dbReference type="EMBL" id="QKKF02037264">
    <property type="protein sequence ID" value="RZF32340.1"/>
    <property type="molecule type" value="Genomic_DNA"/>
</dbReference>
<evidence type="ECO:0000256" key="5">
    <source>
        <dbReference type="ARBA" id="ARBA00012299"/>
    </source>
</evidence>
<evidence type="ECO:0000256" key="7">
    <source>
        <dbReference type="ARBA" id="ARBA00022670"/>
    </source>
</evidence>
<keyword evidence="8" id="KW-0479">Metal-binding</keyword>
<dbReference type="SMR" id="A0A482WG73"/>
<keyword evidence="9" id="KW-0378">Hydrolase</keyword>
<comment type="cofactor">
    <cofactor evidence="2">
        <name>Zn(2+)</name>
        <dbReference type="ChEBI" id="CHEBI:29105"/>
    </cofactor>
</comment>
<evidence type="ECO:0000256" key="15">
    <source>
        <dbReference type="RuleBase" id="RU004447"/>
    </source>
</evidence>
<evidence type="ECO:0000256" key="14">
    <source>
        <dbReference type="ARBA" id="ARBA00031018"/>
    </source>
</evidence>
<sequence length="512" mass="56970">MNNVRYGEIPLESEMEILRERLLLRLHFIDFGIEETELVIQQGNGELINKKDTVLVAKEVLPKKWRSTAAAHAEVTVNSPPTTVTTLDSGLRVATEDSGSPTATIGLWIDAGSRFETEKNNGVAHFLEHMAFKGTSKRSQTDIELEVENMGAHLNAYTSREQTVFYAKCLKNDVPKALEILSDIIQNSKLGEPEIERERGVILREMQEVETNLQEVIFDHLHSVAFQGTPLGRTILGPTSNAKSITRQDLVEYITSYYTPSRIVLAGAGGVNHNELVKLAEQHFGKSQPKYGVPAEPAGCRYTGSEVRIRDDFMPLAHIAVAVEGCGWESADNIPLMVANTLIGAWDRSQGGSANNASSIARAAAADGLAHSFQSFNTCYKDTGLWGTYFVCDRLTIDDMLSEIHDEWMKLCTSVTEAEVARAKNLLKTNMLLQLDGTTPICEDIGRQILCYGRRIPIHELEARIDAVTASNVHEVCMKYIYDRCPAVAAIGPIEQLPDYNRIRSRMYWLRL</sequence>
<evidence type="ECO:0000256" key="12">
    <source>
        <dbReference type="ARBA" id="ARBA00023049"/>
    </source>
</evidence>
<comment type="similarity">
    <text evidence="4 15">Belongs to the peptidase M16 family.</text>
</comment>
<organism evidence="18 19">
    <name type="scientific">Laodelphax striatellus</name>
    <name type="common">Small brown planthopper</name>
    <name type="synonym">Delphax striatella</name>
    <dbReference type="NCBI Taxonomy" id="195883"/>
    <lineage>
        <taxon>Eukaryota</taxon>
        <taxon>Metazoa</taxon>
        <taxon>Ecdysozoa</taxon>
        <taxon>Arthropoda</taxon>
        <taxon>Hexapoda</taxon>
        <taxon>Insecta</taxon>
        <taxon>Pterygota</taxon>
        <taxon>Neoptera</taxon>
        <taxon>Paraneoptera</taxon>
        <taxon>Hemiptera</taxon>
        <taxon>Auchenorrhyncha</taxon>
        <taxon>Fulgoroidea</taxon>
        <taxon>Delphacidae</taxon>
        <taxon>Criomorphinae</taxon>
        <taxon>Laodelphax</taxon>
    </lineage>
</organism>
<evidence type="ECO:0000256" key="11">
    <source>
        <dbReference type="ARBA" id="ARBA00022946"/>
    </source>
</evidence>
<dbReference type="PANTHER" id="PTHR11851:SF149">
    <property type="entry name" value="GH01077P"/>
    <property type="match status" value="1"/>
</dbReference>
<keyword evidence="13" id="KW-0496">Mitochondrion</keyword>
<evidence type="ECO:0000313" key="18">
    <source>
        <dbReference type="EMBL" id="RZF32340.1"/>
    </source>
</evidence>
<proteinExistence type="inferred from homology"/>
<feature type="domain" description="Peptidase M16 C-terminal" evidence="17">
    <location>
        <begin position="244"/>
        <end position="427"/>
    </location>
</feature>
<evidence type="ECO:0000256" key="4">
    <source>
        <dbReference type="ARBA" id="ARBA00007261"/>
    </source>
</evidence>
<dbReference type="InParanoid" id="A0A482WG73"/>
<gene>
    <name evidence="18" type="ORF">LSTR_LSTR001804</name>
</gene>
<dbReference type="OrthoDB" id="10251424at2759"/>
<dbReference type="EC" id="3.4.24.64" evidence="5"/>
<dbReference type="PROSITE" id="PS00143">
    <property type="entry name" value="INSULINASE"/>
    <property type="match status" value="1"/>
</dbReference>
<evidence type="ECO:0000259" key="17">
    <source>
        <dbReference type="Pfam" id="PF05193"/>
    </source>
</evidence>
<dbReference type="STRING" id="195883.A0A482WG73"/>
<keyword evidence="19" id="KW-1185">Reference proteome</keyword>
<comment type="caution">
    <text evidence="18">The sequence shown here is derived from an EMBL/GenBank/DDBJ whole genome shotgun (WGS) entry which is preliminary data.</text>
</comment>
<dbReference type="FunFam" id="3.30.830.10:FF:000001">
    <property type="entry name" value="Mitochondrial-processing peptidase subunit beta, mitochondrial"/>
    <property type="match status" value="1"/>
</dbReference>
<dbReference type="GO" id="GO:0006627">
    <property type="term" value="P:protein processing involved in protein targeting to mitochondrion"/>
    <property type="evidence" value="ECO:0007669"/>
    <property type="project" value="TreeGrafter"/>
</dbReference>
<protein>
    <recommendedName>
        <fullName evidence="6">Mitochondrial-processing peptidase subunit beta</fullName>
        <ecNumber evidence="5">3.4.24.64</ecNumber>
    </recommendedName>
    <alternativeName>
        <fullName evidence="14">Beta-MPP</fullName>
    </alternativeName>
</protein>
<dbReference type="AlphaFoldDB" id="A0A482WG73"/>
<keyword evidence="10" id="KW-0862">Zinc</keyword>